<dbReference type="PANTHER" id="PTHR24356">
    <property type="entry name" value="SERINE/THREONINE-PROTEIN KINASE"/>
    <property type="match status" value="1"/>
</dbReference>
<dbReference type="SUPFAM" id="SSF56112">
    <property type="entry name" value="Protein kinase-like (PK-like)"/>
    <property type="match status" value="1"/>
</dbReference>
<dbReference type="FunFam" id="1.10.510.10:FF:000319">
    <property type="entry name" value="Non-specific serine/threonine protein kinase"/>
    <property type="match status" value="1"/>
</dbReference>
<evidence type="ECO:0000313" key="15">
    <source>
        <dbReference type="Proteomes" id="UP000664521"/>
    </source>
</evidence>
<dbReference type="Gene3D" id="1.10.510.10">
    <property type="entry name" value="Transferase(Phosphotransferase) domain 1"/>
    <property type="match status" value="2"/>
</dbReference>
<dbReference type="PROSITE" id="PS00108">
    <property type="entry name" value="PROTEIN_KINASE_ST"/>
    <property type="match status" value="1"/>
</dbReference>
<proteinExistence type="predicted"/>
<dbReference type="InterPro" id="IPR000961">
    <property type="entry name" value="AGC-kinase_C"/>
</dbReference>
<evidence type="ECO:0000259" key="12">
    <source>
        <dbReference type="PROSITE" id="PS50011"/>
    </source>
</evidence>
<dbReference type="Proteomes" id="UP000664521">
    <property type="component" value="Unassembled WGS sequence"/>
</dbReference>
<reference evidence="14" key="1">
    <citation type="submission" date="2021-03" db="EMBL/GenBank/DDBJ databases">
        <authorList>
            <person name="Tagirdzhanova G."/>
        </authorList>
    </citation>
    <scope>NUCLEOTIDE SEQUENCE</scope>
</reference>
<feature type="region of interest" description="Disordered" evidence="11">
    <location>
        <begin position="647"/>
        <end position="670"/>
    </location>
</feature>
<feature type="binding site" evidence="10">
    <location>
        <position position="295"/>
    </location>
    <ligand>
        <name>ATP</name>
        <dbReference type="ChEBI" id="CHEBI:30616"/>
    </ligand>
</feature>
<evidence type="ECO:0000256" key="5">
    <source>
        <dbReference type="ARBA" id="ARBA00022741"/>
    </source>
</evidence>
<dbReference type="GO" id="GO:0005524">
    <property type="term" value="F:ATP binding"/>
    <property type="evidence" value="ECO:0007669"/>
    <property type="project" value="UniProtKB-UniRule"/>
</dbReference>
<keyword evidence="5 10" id="KW-0547">Nucleotide-binding</keyword>
<keyword evidence="6" id="KW-0418">Kinase</keyword>
<dbReference type="GO" id="GO:0005816">
    <property type="term" value="C:spindle pole body"/>
    <property type="evidence" value="ECO:0007669"/>
    <property type="project" value="TreeGrafter"/>
</dbReference>
<accession>A0A8H3IBJ6</accession>
<dbReference type="Pfam" id="PF00433">
    <property type="entry name" value="Pkinase_C"/>
    <property type="match status" value="1"/>
</dbReference>
<dbReference type="EC" id="2.7.11.1" evidence="1"/>
<feature type="region of interest" description="Disordered" evidence="11">
    <location>
        <begin position="1"/>
        <end position="173"/>
    </location>
</feature>
<evidence type="ECO:0000259" key="13">
    <source>
        <dbReference type="PROSITE" id="PS51285"/>
    </source>
</evidence>
<dbReference type="CDD" id="cd05600">
    <property type="entry name" value="STKc_Sid2p_like"/>
    <property type="match status" value="1"/>
</dbReference>
<keyword evidence="7 10" id="KW-0067">ATP-binding</keyword>
<dbReference type="InterPro" id="IPR008271">
    <property type="entry name" value="Ser/Thr_kinase_AS"/>
</dbReference>
<feature type="domain" description="Protein kinase" evidence="12">
    <location>
        <begin position="266"/>
        <end position="569"/>
    </location>
</feature>
<protein>
    <recommendedName>
        <fullName evidence="1">non-specific serine/threonine protein kinase</fullName>
        <ecNumber evidence="1">2.7.11.1</ecNumber>
    </recommendedName>
</protein>
<dbReference type="PROSITE" id="PS00107">
    <property type="entry name" value="PROTEIN_KINASE_ATP"/>
    <property type="match status" value="1"/>
</dbReference>
<dbReference type="SMART" id="SM00133">
    <property type="entry name" value="S_TK_X"/>
    <property type="match status" value="1"/>
</dbReference>
<dbReference type="SMART" id="SM00220">
    <property type="entry name" value="S_TKc"/>
    <property type="match status" value="1"/>
</dbReference>
<keyword evidence="2" id="KW-0723">Serine/threonine-protein kinase</keyword>
<evidence type="ECO:0000256" key="6">
    <source>
        <dbReference type="ARBA" id="ARBA00022777"/>
    </source>
</evidence>
<name>A0A8H3IBJ6_9LECA</name>
<dbReference type="EMBL" id="CAJPDS010000011">
    <property type="protein sequence ID" value="CAF9912338.1"/>
    <property type="molecule type" value="Genomic_DNA"/>
</dbReference>
<dbReference type="InterPro" id="IPR017441">
    <property type="entry name" value="Protein_kinase_ATP_BS"/>
</dbReference>
<dbReference type="PANTHER" id="PTHR24356:SF417">
    <property type="entry name" value="CELL CYCLE PROTEIN KINASE DBF2-RELATED"/>
    <property type="match status" value="1"/>
</dbReference>
<dbReference type="OrthoDB" id="18472at2759"/>
<gene>
    <name evidence="14" type="ORF">HETSPECPRED_000911</name>
</gene>
<dbReference type="FunFam" id="3.30.200.20:FF:000109">
    <property type="entry name" value="Non-specific serine/threonine protein kinase"/>
    <property type="match status" value="1"/>
</dbReference>
<organism evidence="14 15">
    <name type="scientific">Heterodermia speciosa</name>
    <dbReference type="NCBI Taxonomy" id="116794"/>
    <lineage>
        <taxon>Eukaryota</taxon>
        <taxon>Fungi</taxon>
        <taxon>Dikarya</taxon>
        <taxon>Ascomycota</taxon>
        <taxon>Pezizomycotina</taxon>
        <taxon>Lecanoromycetes</taxon>
        <taxon>OSLEUM clade</taxon>
        <taxon>Lecanoromycetidae</taxon>
        <taxon>Caliciales</taxon>
        <taxon>Physciaceae</taxon>
        <taxon>Heterodermia</taxon>
    </lineage>
</organism>
<sequence>MAAAGHAASSPLKGKPELALPMPPPLLHTRSGNEIYQSPQTPTSMGFTSPYATPQGSPSKKQLPPGANELPDTLENAVRLTAGSPSKNERQQLGPHSPNKLGRHGIDATLEETSRQEYSTSPPKPAKLANQENTPPNAWHPKEPNYTPTQAALSRREPYQSRENSDAATKARSNVMRGLTPEEMEKLQLPKVKRLANVTQLYFLDYYFDLLSYVHNRQSRETVFEQTFPLPPDTAQEEYDAARHKYLGRERANLRKRRTRLRHGDFQILTQVGQGGYGQVYLAAKKDTREVCALKVMSKKLLFKLDEIRHILTERDILTAAKSEWLVKLLYAFQDDKSIYLAMEYVPGGDFRTLLNNTGVLHNRHSRFYIAEMFCCVDALHQLGYIHRDLKPENFLIDATGHVKLTDFGLAAGMLSPVKIESMRVKLEEVGNMSVPFASGMEQRSASERREGYRALRDREVNYAKSIVGSPDYMAPEVLKGEEYDFTVDYWSLGCMLFEALSGYPPFAGSTVEETWQNLRRWEKVLKKPKFEDPNYFLSVRTWDLITRLVNSKPKRFRSINEIYKHAYFGEVDWTKLREQRAPFVPELDGETDAGYFDDFSNEADMAKYKEVHDKQQALENMADREEKMGKGLFVGFTFRHRKPAVDNNVSKESSPRKALPTDGSFGTIF</sequence>
<feature type="compositionally biased region" description="Polar residues" evidence="11">
    <location>
        <begin position="30"/>
        <end position="60"/>
    </location>
</feature>
<keyword evidence="4" id="KW-0808">Transferase</keyword>
<dbReference type="InterPro" id="IPR050236">
    <property type="entry name" value="Ser_Thr_kinase_AGC"/>
</dbReference>
<feature type="domain" description="AGC-kinase C-terminal" evidence="13">
    <location>
        <begin position="570"/>
        <end position="649"/>
    </location>
</feature>
<dbReference type="CDD" id="cd21776">
    <property type="entry name" value="MobB_Sid2p-like"/>
    <property type="match status" value="1"/>
</dbReference>
<dbReference type="InterPro" id="IPR000719">
    <property type="entry name" value="Prot_kinase_dom"/>
</dbReference>
<dbReference type="Pfam" id="PF00069">
    <property type="entry name" value="Pkinase"/>
    <property type="match status" value="2"/>
</dbReference>
<comment type="catalytic activity">
    <reaction evidence="8">
        <text>L-threonyl-[protein] + ATP = O-phospho-L-threonyl-[protein] + ADP + H(+)</text>
        <dbReference type="Rhea" id="RHEA:46608"/>
        <dbReference type="Rhea" id="RHEA-COMP:11060"/>
        <dbReference type="Rhea" id="RHEA-COMP:11605"/>
        <dbReference type="ChEBI" id="CHEBI:15378"/>
        <dbReference type="ChEBI" id="CHEBI:30013"/>
        <dbReference type="ChEBI" id="CHEBI:30616"/>
        <dbReference type="ChEBI" id="CHEBI:61977"/>
        <dbReference type="ChEBI" id="CHEBI:456216"/>
        <dbReference type="EC" id="2.7.11.1"/>
    </reaction>
</comment>
<dbReference type="PROSITE" id="PS50011">
    <property type="entry name" value="PROTEIN_KINASE_DOM"/>
    <property type="match status" value="1"/>
</dbReference>
<dbReference type="GO" id="GO:0035556">
    <property type="term" value="P:intracellular signal transduction"/>
    <property type="evidence" value="ECO:0007669"/>
    <property type="project" value="TreeGrafter"/>
</dbReference>
<dbReference type="FunFam" id="1.10.510.10:FF:000141">
    <property type="entry name" value="Non-specific serine/threonine protein kinase"/>
    <property type="match status" value="1"/>
</dbReference>
<dbReference type="InterPro" id="IPR011009">
    <property type="entry name" value="Kinase-like_dom_sf"/>
</dbReference>
<dbReference type="PROSITE" id="PS51285">
    <property type="entry name" value="AGC_KINASE_CTER"/>
    <property type="match status" value="1"/>
</dbReference>
<evidence type="ECO:0000256" key="11">
    <source>
        <dbReference type="SAM" id="MobiDB-lite"/>
    </source>
</evidence>
<evidence type="ECO:0000256" key="10">
    <source>
        <dbReference type="PROSITE-ProRule" id="PRU10141"/>
    </source>
</evidence>
<feature type="compositionally biased region" description="Basic and acidic residues" evidence="11">
    <location>
        <begin position="154"/>
        <end position="165"/>
    </location>
</feature>
<dbReference type="Gene3D" id="3.30.200.20">
    <property type="entry name" value="Phosphorylase Kinase, domain 1"/>
    <property type="match status" value="2"/>
</dbReference>
<evidence type="ECO:0000256" key="2">
    <source>
        <dbReference type="ARBA" id="ARBA00022527"/>
    </source>
</evidence>
<evidence type="ECO:0000313" key="14">
    <source>
        <dbReference type="EMBL" id="CAF9912338.1"/>
    </source>
</evidence>
<evidence type="ECO:0000256" key="1">
    <source>
        <dbReference type="ARBA" id="ARBA00012513"/>
    </source>
</evidence>
<dbReference type="GO" id="GO:0004674">
    <property type="term" value="F:protein serine/threonine kinase activity"/>
    <property type="evidence" value="ECO:0007669"/>
    <property type="project" value="UniProtKB-KW"/>
</dbReference>
<evidence type="ECO:0000256" key="7">
    <source>
        <dbReference type="ARBA" id="ARBA00022840"/>
    </source>
</evidence>
<evidence type="ECO:0000256" key="8">
    <source>
        <dbReference type="ARBA" id="ARBA00047899"/>
    </source>
</evidence>
<evidence type="ECO:0000256" key="9">
    <source>
        <dbReference type="ARBA" id="ARBA00048679"/>
    </source>
</evidence>
<dbReference type="InterPro" id="IPR017892">
    <property type="entry name" value="Pkinase_C"/>
</dbReference>
<dbReference type="AlphaFoldDB" id="A0A8H3IBJ6"/>
<comment type="catalytic activity">
    <reaction evidence="9">
        <text>L-seryl-[protein] + ATP = O-phospho-L-seryl-[protein] + ADP + H(+)</text>
        <dbReference type="Rhea" id="RHEA:17989"/>
        <dbReference type="Rhea" id="RHEA-COMP:9863"/>
        <dbReference type="Rhea" id="RHEA-COMP:11604"/>
        <dbReference type="ChEBI" id="CHEBI:15378"/>
        <dbReference type="ChEBI" id="CHEBI:29999"/>
        <dbReference type="ChEBI" id="CHEBI:30616"/>
        <dbReference type="ChEBI" id="CHEBI:83421"/>
        <dbReference type="ChEBI" id="CHEBI:456216"/>
        <dbReference type="EC" id="2.7.11.1"/>
    </reaction>
</comment>
<keyword evidence="15" id="KW-1185">Reference proteome</keyword>
<evidence type="ECO:0000256" key="3">
    <source>
        <dbReference type="ARBA" id="ARBA00022553"/>
    </source>
</evidence>
<evidence type="ECO:0000256" key="4">
    <source>
        <dbReference type="ARBA" id="ARBA00022679"/>
    </source>
</evidence>
<keyword evidence="3" id="KW-0597">Phosphoprotein</keyword>
<comment type="caution">
    <text evidence="14">The sequence shown here is derived from an EMBL/GenBank/DDBJ whole genome shotgun (WGS) entry which is preliminary data.</text>
</comment>